<keyword evidence="6" id="KW-0061">Asparagine biosynthesis</keyword>
<keyword evidence="4" id="KW-0547">Nucleotide-binding</keyword>
<comment type="caution">
    <text evidence="8">The sequence shown here is derived from an EMBL/GenBank/DDBJ whole genome shotgun (WGS) entry which is preliminary data.</text>
</comment>
<dbReference type="GO" id="GO:0006529">
    <property type="term" value="P:asparagine biosynthetic process"/>
    <property type="evidence" value="ECO:0007669"/>
    <property type="project" value="UniProtKB-KW"/>
</dbReference>
<dbReference type="GO" id="GO:0005524">
    <property type="term" value="F:ATP binding"/>
    <property type="evidence" value="ECO:0007669"/>
    <property type="project" value="UniProtKB-KW"/>
</dbReference>
<dbReference type="InterPro" id="IPR004618">
    <property type="entry name" value="AsnA"/>
</dbReference>
<proteinExistence type="predicted"/>
<gene>
    <name evidence="8" type="ORF">ABL78_7314</name>
</gene>
<evidence type="ECO:0000256" key="2">
    <source>
        <dbReference type="ARBA" id="ARBA00022598"/>
    </source>
</evidence>
<dbReference type="PANTHER" id="PTHR30073">
    <property type="entry name" value="ASPARTATE--AMMONIA LIGASE"/>
    <property type="match status" value="1"/>
</dbReference>
<sequence length="353" mass="40171">MSSDPQAYMDLQRRIMTVKSIFTKELCSAMNLIEVECPMLARVGDGTQDNLSGFEKAVQVRVKDIPEANYEVVHSLAKWKRKTLGDHRFAVGTGIVTNMRALRVEDTLDNIHSVYVDQWDWERVMKPEERTFDFLHDVVCTIYDAIRKTEQQVCDAFPDITPILPEKITFLHAEQLLQRYPDLDPKSREREAVRSFGAVFLVGIGGKLSHGDRHDARAPDYDDWSSPCSVDSSKIGFPLVDDEKPSVDAIMSLEGLNGDILVFNPVLDDVLELSSMGIRVDPETLRRQLEISGDNERLRYVWHQRLLNGELPQTIGGGIGQSRTTMFMLRKKHIGEVQVSVWPIETVRKYPVL</sequence>
<dbReference type="InterPro" id="IPR006195">
    <property type="entry name" value="aa-tRNA-synth_II"/>
</dbReference>
<dbReference type="PANTHER" id="PTHR30073:SF5">
    <property type="entry name" value="ASPARTATE--AMMONIA LIGASE"/>
    <property type="match status" value="1"/>
</dbReference>
<evidence type="ECO:0000259" key="7">
    <source>
        <dbReference type="PROSITE" id="PS50862"/>
    </source>
</evidence>
<reference evidence="8 9" key="1">
    <citation type="journal article" date="2015" name="PLoS Pathog.">
        <title>Leptomonas seymouri: Adaptations to the Dixenous Life Cycle Analyzed by Genome Sequencing, Transcriptome Profiling and Co-infection with Leishmania donovani.</title>
        <authorList>
            <person name="Kraeva N."/>
            <person name="Butenko A."/>
            <person name="Hlavacova J."/>
            <person name="Kostygov A."/>
            <person name="Myskova J."/>
            <person name="Grybchuk D."/>
            <person name="Lestinova T."/>
            <person name="Votypka J."/>
            <person name="Volf P."/>
            <person name="Opperdoes F."/>
            <person name="Flegontov P."/>
            <person name="Lukes J."/>
            <person name="Yurchenko V."/>
        </authorList>
    </citation>
    <scope>NUCLEOTIDE SEQUENCE [LARGE SCALE GENOMIC DNA]</scope>
    <source>
        <strain evidence="8 9">ATCC 30220</strain>
    </source>
</reference>
<accession>A0A0N1II23</accession>
<evidence type="ECO:0000256" key="3">
    <source>
        <dbReference type="ARBA" id="ARBA00022605"/>
    </source>
</evidence>
<evidence type="ECO:0000256" key="4">
    <source>
        <dbReference type="ARBA" id="ARBA00022741"/>
    </source>
</evidence>
<dbReference type="PIRSF" id="PIRSF001555">
    <property type="entry name" value="Asp_ammon_ligase"/>
    <property type="match status" value="1"/>
</dbReference>
<dbReference type="EMBL" id="LJSK01000344">
    <property type="protein sequence ID" value="KPI83642.1"/>
    <property type="molecule type" value="Genomic_DNA"/>
</dbReference>
<dbReference type="GO" id="GO:0004071">
    <property type="term" value="F:aspartate-ammonia ligase activity"/>
    <property type="evidence" value="ECO:0007669"/>
    <property type="project" value="InterPro"/>
</dbReference>
<protein>
    <submittedName>
        <fullName evidence="8">Putative asparagine synthetase a putative aspartate--ammonia ligase</fullName>
    </submittedName>
</protein>
<evidence type="ECO:0000256" key="5">
    <source>
        <dbReference type="ARBA" id="ARBA00022840"/>
    </source>
</evidence>
<organism evidence="8 9">
    <name type="scientific">Leptomonas seymouri</name>
    <dbReference type="NCBI Taxonomy" id="5684"/>
    <lineage>
        <taxon>Eukaryota</taxon>
        <taxon>Discoba</taxon>
        <taxon>Euglenozoa</taxon>
        <taxon>Kinetoplastea</taxon>
        <taxon>Metakinetoplastina</taxon>
        <taxon>Trypanosomatida</taxon>
        <taxon>Trypanosomatidae</taxon>
        <taxon>Leishmaniinae</taxon>
        <taxon>Leptomonas</taxon>
    </lineage>
</organism>
<dbReference type="OrthoDB" id="35878at2759"/>
<dbReference type="Proteomes" id="UP000038009">
    <property type="component" value="Unassembled WGS sequence"/>
</dbReference>
<name>A0A0N1II23_LEPSE</name>
<dbReference type="VEuPathDB" id="TriTrypDB:Lsey_0344_0010"/>
<keyword evidence="1" id="KW-0963">Cytoplasm</keyword>
<dbReference type="PROSITE" id="PS50862">
    <property type="entry name" value="AA_TRNA_LIGASE_II"/>
    <property type="match status" value="1"/>
</dbReference>
<keyword evidence="2 8" id="KW-0436">Ligase</keyword>
<dbReference type="SUPFAM" id="SSF55681">
    <property type="entry name" value="Class II aaRS and biotin synthetases"/>
    <property type="match status" value="1"/>
</dbReference>
<evidence type="ECO:0000256" key="6">
    <source>
        <dbReference type="ARBA" id="ARBA00022888"/>
    </source>
</evidence>
<dbReference type="AlphaFoldDB" id="A0A0N1II23"/>
<evidence type="ECO:0000313" key="9">
    <source>
        <dbReference type="Proteomes" id="UP000038009"/>
    </source>
</evidence>
<evidence type="ECO:0000313" key="8">
    <source>
        <dbReference type="EMBL" id="KPI83642.1"/>
    </source>
</evidence>
<feature type="domain" description="Aminoacyl-transfer RNA synthetases class-II family profile" evidence="7">
    <location>
        <begin position="18"/>
        <end position="343"/>
    </location>
</feature>
<dbReference type="InterPro" id="IPR045864">
    <property type="entry name" value="aa-tRNA-synth_II/BPL/LPL"/>
</dbReference>
<dbReference type="GO" id="GO:0005829">
    <property type="term" value="C:cytosol"/>
    <property type="evidence" value="ECO:0007669"/>
    <property type="project" value="TreeGrafter"/>
</dbReference>
<dbReference type="NCBIfam" id="TIGR00669">
    <property type="entry name" value="asnA"/>
    <property type="match status" value="1"/>
</dbReference>
<evidence type="ECO:0000256" key="1">
    <source>
        <dbReference type="ARBA" id="ARBA00022490"/>
    </source>
</evidence>
<dbReference type="OMA" id="QSRICMF"/>
<keyword evidence="9" id="KW-1185">Reference proteome</keyword>
<dbReference type="Pfam" id="PF03590">
    <property type="entry name" value="AsnA"/>
    <property type="match status" value="1"/>
</dbReference>
<dbReference type="Gene3D" id="3.30.930.10">
    <property type="entry name" value="Bira Bifunctional Protein, Domain 2"/>
    <property type="match status" value="1"/>
</dbReference>
<keyword evidence="5" id="KW-0067">ATP-binding</keyword>
<keyword evidence="3" id="KW-0028">Amino-acid biosynthesis</keyword>